<dbReference type="EMBL" id="CAEZSF010000142">
    <property type="protein sequence ID" value="CAB4546638.1"/>
    <property type="molecule type" value="Genomic_DNA"/>
</dbReference>
<dbReference type="EMBL" id="CAEZYU010000078">
    <property type="protein sequence ID" value="CAB4749632.1"/>
    <property type="molecule type" value="Genomic_DNA"/>
</dbReference>
<dbReference type="PANTHER" id="PTHR10668">
    <property type="entry name" value="PHYTOENE DEHYDROGENASE"/>
    <property type="match status" value="1"/>
</dbReference>
<evidence type="ECO:0000313" key="1">
    <source>
        <dbReference type="EMBL" id="CAB4546638.1"/>
    </source>
</evidence>
<reference evidence="2" key="1">
    <citation type="submission" date="2020-05" db="EMBL/GenBank/DDBJ databases">
        <authorList>
            <person name="Chiriac C."/>
            <person name="Salcher M."/>
            <person name="Ghai R."/>
            <person name="Kavagutti S V."/>
        </authorList>
    </citation>
    <scope>NUCLEOTIDE SEQUENCE</scope>
</reference>
<gene>
    <name evidence="1" type="ORF">UFOPK1358_01352</name>
    <name evidence="2" type="ORF">UFOPK2766_01573</name>
    <name evidence="3" type="ORF">UFOPK3519_01504</name>
</gene>
<sequence>MGESWDAVVVGAGPNGLVAALTLARAGWRVVVYEANQHPGGGTRTEELTLPGFAHDVCSAIHPLGLASPALRDLGLESAGVTWIQPDAPLAHTLRPERAVMLERSVSATAAGLGVDGKAWTRLFGSAVAAGFSLTDSILAPLARPVAHPISLARFARNAVRSAESISRTSFCSEEGPALLAGLSAHSVLPLSAAATAGVGMLLGTLGHSVGWPMAQGGSQAIADALVTLLIQAGGELRCAQRVTSLQQLPPARAVLCDVTPVQLIAMAGDQMPARYRRSLQKFRYGPGVFKLDWALDGPVPWQDPQVARAATVHIGGTLDEVRESELAATQGRISERPFLLAAQQSLFDPSRAPAGKHTLWAYCHVPHGSEIDMTSRIEAQIERFAPGFRDLILERHSMGPAAMQAHNANYIGGDITGGVTDLRQFVARPVASVHPWATPMKGVYLCSSSTPPGGGVHGMCGSAAAHSVLRHAAKGQLAG</sequence>
<evidence type="ECO:0000313" key="2">
    <source>
        <dbReference type="EMBL" id="CAB4749632.1"/>
    </source>
</evidence>
<dbReference type="EMBL" id="CAFBMG010000146">
    <property type="protein sequence ID" value="CAB4912465.1"/>
    <property type="molecule type" value="Genomic_DNA"/>
</dbReference>
<dbReference type="Pfam" id="PF13450">
    <property type="entry name" value="NAD_binding_8"/>
    <property type="match status" value="1"/>
</dbReference>
<organism evidence="2">
    <name type="scientific">freshwater metagenome</name>
    <dbReference type="NCBI Taxonomy" id="449393"/>
    <lineage>
        <taxon>unclassified sequences</taxon>
        <taxon>metagenomes</taxon>
        <taxon>ecological metagenomes</taxon>
    </lineage>
</organism>
<dbReference type="Gene3D" id="3.90.660.50">
    <property type="match status" value="1"/>
</dbReference>
<evidence type="ECO:0000313" key="3">
    <source>
        <dbReference type="EMBL" id="CAB4912465.1"/>
    </source>
</evidence>
<protein>
    <submittedName>
        <fullName evidence="2">Unannotated protein</fullName>
    </submittedName>
</protein>
<dbReference type="Gene3D" id="3.50.50.60">
    <property type="entry name" value="FAD/NAD(P)-binding domain"/>
    <property type="match status" value="1"/>
</dbReference>
<dbReference type="PRINTS" id="PR00469">
    <property type="entry name" value="PNDRDTASEII"/>
</dbReference>
<name>A0A6J6TQ57_9ZZZZ</name>
<dbReference type="PANTHER" id="PTHR10668:SF105">
    <property type="entry name" value="DEHYDROGENASE-RELATED"/>
    <property type="match status" value="1"/>
</dbReference>
<accession>A0A6J6TQ57</accession>
<dbReference type="AlphaFoldDB" id="A0A6J6TQ57"/>
<proteinExistence type="predicted"/>
<dbReference type="SUPFAM" id="SSF51905">
    <property type="entry name" value="FAD/NAD(P)-binding domain"/>
    <property type="match status" value="1"/>
</dbReference>
<dbReference type="InterPro" id="IPR036188">
    <property type="entry name" value="FAD/NAD-bd_sf"/>
</dbReference>